<evidence type="ECO:0000313" key="1">
    <source>
        <dbReference type="EMBL" id="OPA76615.1"/>
    </source>
</evidence>
<sequence length="132" mass="14748">MIPEGSSIEDGLEEVEEPSKTWLVDFASGRVVGMTDNLEAIKQAVFVALSTNRYEHLIYSDEYASEISSLIGSNQTFIESELKRMIEEALMPDDRISGIENLTVEYGSDQLLAKFTVITSYGKFDAEQQVVK</sequence>
<dbReference type="Proteomes" id="UP000190188">
    <property type="component" value="Unassembled WGS sequence"/>
</dbReference>
<reference evidence="1 2" key="1">
    <citation type="submission" date="2017-01" db="EMBL/GenBank/DDBJ databases">
        <title>Genome analysis of Paenibacillus selenitrireducens ES3-24.</title>
        <authorList>
            <person name="Xu D."/>
            <person name="Yao R."/>
            <person name="Zheng S."/>
        </authorList>
    </citation>
    <scope>NUCLEOTIDE SEQUENCE [LARGE SCALE GENOMIC DNA]</scope>
    <source>
        <strain evidence="1 2">ES3-24</strain>
    </source>
</reference>
<gene>
    <name evidence="1" type="ORF">BVG16_15650</name>
</gene>
<evidence type="ECO:0000313" key="2">
    <source>
        <dbReference type="Proteomes" id="UP000190188"/>
    </source>
</evidence>
<proteinExistence type="predicted"/>
<protein>
    <recommendedName>
        <fullName evidence="3">DUF2634 domain-containing protein</fullName>
    </recommendedName>
</protein>
<comment type="caution">
    <text evidence="1">The sequence shown here is derived from an EMBL/GenBank/DDBJ whole genome shotgun (WGS) entry which is preliminary data.</text>
</comment>
<dbReference type="InterPro" id="IPR020288">
    <property type="entry name" value="Sheath_initiator"/>
</dbReference>
<accession>A0A1T2X9V6</accession>
<dbReference type="Pfam" id="PF10934">
    <property type="entry name" value="Sheath_initiator"/>
    <property type="match status" value="1"/>
</dbReference>
<dbReference type="EMBL" id="MSZX01000006">
    <property type="protein sequence ID" value="OPA76615.1"/>
    <property type="molecule type" value="Genomic_DNA"/>
</dbReference>
<dbReference type="Gene3D" id="3.10.450.40">
    <property type="match status" value="1"/>
</dbReference>
<dbReference type="OrthoDB" id="89089at2"/>
<keyword evidence="2" id="KW-1185">Reference proteome</keyword>
<evidence type="ECO:0008006" key="3">
    <source>
        <dbReference type="Google" id="ProtNLM"/>
    </source>
</evidence>
<name>A0A1T2X9V6_9BACL</name>
<dbReference type="STRING" id="1324314.BVG16_15650"/>
<dbReference type="SUPFAM" id="SSF160719">
    <property type="entry name" value="gpW/gp25-like"/>
    <property type="match status" value="1"/>
</dbReference>
<dbReference type="AlphaFoldDB" id="A0A1T2X9V6"/>
<dbReference type="RefSeq" id="WP_078499630.1">
    <property type="nucleotide sequence ID" value="NZ_MSZX01000006.1"/>
</dbReference>
<organism evidence="1 2">
    <name type="scientific">Paenibacillus selenitireducens</name>
    <dbReference type="NCBI Taxonomy" id="1324314"/>
    <lineage>
        <taxon>Bacteria</taxon>
        <taxon>Bacillati</taxon>
        <taxon>Bacillota</taxon>
        <taxon>Bacilli</taxon>
        <taxon>Bacillales</taxon>
        <taxon>Paenibacillaceae</taxon>
        <taxon>Paenibacillus</taxon>
    </lineage>
</organism>